<comment type="similarity">
    <text evidence="7 8">Belongs to the PINc/VapC protein family.</text>
</comment>
<feature type="binding site" evidence="8">
    <location>
        <position position="5"/>
    </location>
    <ligand>
        <name>Mg(2+)</name>
        <dbReference type="ChEBI" id="CHEBI:18420"/>
    </ligand>
</feature>
<evidence type="ECO:0000256" key="6">
    <source>
        <dbReference type="ARBA" id="ARBA00022842"/>
    </source>
</evidence>
<dbReference type="CDD" id="cd18686">
    <property type="entry name" value="PIN_VapC-like"/>
    <property type="match status" value="1"/>
</dbReference>
<evidence type="ECO:0000256" key="1">
    <source>
        <dbReference type="ARBA" id="ARBA00001946"/>
    </source>
</evidence>
<sequence length="126" mass="13870">MNIVDTSGWLEYLADSPRAGQFAAAIEDTEHLLVPVIVIYEVFKKIALAFDESRAIQVIGVLKHGQVVPLDEAMAMGAAKLSLERKLPMADALIYTTALRHGATVYTQDAHFEGLPQVRFFPRSEG</sequence>
<keyword evidence="6 8" id="KW-0460">Magnesium</keyword>
<dbReference type="InterPro" id="IPR050556">
    <property type="entry name" value="Type_II_TA_system_RNase"/>
</dbReference>
<keyword evidence="4 8" id="KW-0479">Metal-binding</keyword>
<keyword evidence="5 8" id="KW-0378">Hydrolase</keyword>
<dbReference type="GO" id="GO:0016787">
    <property type="term" value="F:hydrolase activity"/>
    <property type="evidence" value="ECO:0007669"/>
    <property type="project" value="UniProtKB-KW"/>
</dbReference>
<dbReference type="InterPro" id="IPR022907">
    <property type="entry name" value="VapC_family"/>
</dbReference>
<name>A0A437JYA2_9BURK</name>
<dbReference type="PANTHER" id="PTHR33653">
    <property type="entry name" value="RIBONUCLEASE VAPC2"/>
    <property type="match status" value="1"/>
</dbReference>
<proteinExistence type="inferred from homology"/>
<feature type="domain" description="PIN" evidence="9">
    <location>
        <begin position="3"/>
        <end position="113"/>
    </location>
</feature>
<evidence type="ECO:0000256" key="2">
    <source>
        <dbReference type="ARBA" id="ARBA00022649"/>
    </source>
</evidence>
<evidence type="ECO:0000313" key="11">
    <source>
        <dbReference type="Proteomes" id="UP000288178"/>
    </source>
</evidence>
<reference evidence="10 11" key="1">
    <citation type="submission" date="2019-01" db="EMBL/GenBank/DDBJ databases">
        <authorList>
            <person name="Chen W.-M."/>
        </authorList>
    </citation>
    <scope>NUCLEOTIDE SEQUENCE [LARGE SCALE GENOMIC DNA]</scope>
    <source>
        <strain evidence="10 11">ICH-3</strain>
    </source>
</reference>
<dbReference type="OrthoDB" id="199285at2"/>
<evidence type="ECO:0000256" key="5">
    <source>
        <dbReference type="ARBA" id="ARBA00022801"/>
    </source>
</evidence>
<dbReference type="Proteomes" id="UP000288178">
    <property type="component" value="Unassembled WGS sequence"/>
</dbReference>
<dbReference type="Pfam" id="PF01850">
    <property type="entry name" value="PIN"/>
    <property type="match status" value="1"/>
</dbReference>
<evidence type="ECO:0000256" key="7">
    <source>
        <dbReference type="ARBA" id="ARBA00038093"/>
    </source>
</evidence>
<dbReference type="EC" id="3.1.-.-" evidence="8"/>
<keyword evidence="3 8" id="KW-0540">Nuclease</keyword>
<comment type="function">
    <text evidence="8">Toxic component of a toxin-antitoxin (TA) system. An RNase.</text>
</comment>
<evidence type="ECO:0000313" key="10">
    <source>
        <dbReference type="EMBL" id="RVT52653.1"/>
    </source>
</evidence>
<dbReference type="EMBL" id="SACT01000002">
    <property type="protein sequence ID" value="RVT52653.1"/>
    <property type="molecule type" value="Genomic_DNA"/>
</dbReference>
<keyword evidence="11" id="KW-1185">Reference proteome</keyword>
<feature type="binding site" evidence="8">
    <location>
        <position position="91"/>
    </location>
    <ligand>
        <name>Mg(2+)</name>
        <dbReference type="ChEBI" id="CHEBI:18420"/>
    </ligand>
</feature>
<comment type="cofactor">
    <cofactor evidence="1 8">
        <name>Mg(2+)</name>
        <dbReference type="ChEBI" id="CHEBI:18420"/>
    </cofactor>
</comment>
<dbReference type="HAMAP" id="MF_00265">
    <property type="entry name" value="VapC_Nob1"/>
    <property type="match status" value="1"/>
</dbReference>
<dbReference type="RefSeq" id="WP_128198025.1">
    <property type="nucleotide sequence ID" value="NZ_SACT01000002.1"/>
</dbReference>
<keyword evidence="2 8" id="KW-1277">Toxin-antitoxin system</keyword>
<evidence type="ECO:0000256" key="4">
    <source>
        <dbReference type="ARBA" id="ARBA00022723"/>
    </source>
</evidence>
<organism evidence="10 11">
    <name type="scientific">Rubrivivax albus</name>
    <dbReference type="NCBI Taxonomy" id="2499835"/>
    <lineage>
        <taxon>Bacteria</taxon>
        <taxon>Pseudomonadati</taxon>
        <taxon>Pseudomonadota</taxon>
        <taxon>Betaproteobacteria</taxon>
        <taxon>Burkholderiales</taxon>
        <taxon>Sphaerotilaceae</taxon>
        <taxon>Rubrivivax</taxon>
    </lineage>
</organism>
<dbReference type="GO" id="GO:0090729">
    <property type="term" value="F:toxin activity"/>
    <property type="evidence" value="ECO:0007669"/>
    <property type="project" value="UniProtKB-KW"/>
</dbReference>
<dbReference type="GO" id="GO:0000287">
    <property type="term" value="F:magnesium ion binding"/>
    <property type="evidence" value="ECO:0007669"/>
    <property type="project" value="UniProtKB-UniRule"/>
</dbReference>
<dbReference type="AlphaFoldDB" id="A0A437JYA2"/>
<dbReference type="InterPro" id="IPR002716">
    <property type="entry name" value="PIN_dom"/>
</dbReference>
<dbReference type="PANTHER" id="PTHR33653:SF1">
    <property type="entry name" value="RIBONUCLEASE VAPC2"/>
    <property type="match status" value="1"/>
</dbReference>
<evidence type="ECO:0000256" key="8">
    <source>
        <dbReference type="HAMAP-Rule" id="MF_00265"/>
    </source>
</evidence>
<accession>A0A437JYA2</accession>
<gene>
    <name evidence="8" type="primary">vapC</name>
    <name evidence="10" type="ORF">ENE75_09525</name>
</gene>
<dbReference type="Gene3D" id="3.40.50.1010">
    <property type="entry name" value="5'-nuclease"/>
    <property type="match status" value="1"/>
</dbReference>
<protein>
    <recommendedName>
        <fullName evidence="8">Ribonuclease VapC</fullName>
        <shortName evidence="8">RNase VapC</shortName>
        <ecNumber evidence="8">3.1.-.-</ecNumber>
    </recommendedName>
    <alternativeName>
        <fullName evidence="8">Toxin VapC</fullName>
    </alternativeName>
</protein>
<comment type="caution">
    <text evidence="10">The sequence shown here is derived from an EMBL/GenBank/DDBJ whole genome shotgun (WGS) entry which is preliminary data.</text>
</comment>
<dbReference type="GO" id="GO:0004540">
    <property type="term" value="F:RNA nuclease activity"/>
    <property type="evidence" value="ECO:0007669"/>
    <property type="project" value="InterPro"/>
</dbReference>
<evidence type="ECO:0000259" key="9">
    <source>
        <dbReference type="Pfam" id="PF01850"/>
    </source>
</evidence>
<dbReference type="InterPro" id="IPR029060">
    <property type="entry name" value="PIN-like_dom_sf"/>
</dbReference>
<evidence type="ECO:0000256" key="3">
    <source>
        <dbReference type="ARBA" id="ARBA00022722"/>
    </source>
</evidence>
<dbReference type="SUPFAM" id="SSF88723">
    <property type="entry name" value="PIN domain-like"/>
    <property type="match status" value="1"/>
</dbReference>
<keyword evidence="8" id="KW-0800">Toxin</keyword>